<dbReference type="EMBL" id="PJEX01000131">
    <property type="protein sequence ID" value="TKW54559.1"/>
    <property type="molecule type" value="Genomic_DNA"/>
</dbReference>
<name>A0A4U6XGN9_9PEZI</name>
<keyword evidence="4" id="KW-0732">Signal</keyword>
<evidence type="ECO:0000256" key="2">
    <source>
        <dbReference type="ARBA" id="ARBA00009576"/>
    </source>
</evidence>
<comment type="subcellular location">
    <subcellularLocation>
        <location evidence="1">Cell envelope</location>
    </subcellularLocation>
</comment>
<dbReference type="OrthoDB" id="4500971at2759"/>
<evidence type="ECO:0000313" key="6">
    <source>
        <dbReference type="Proteomes" id="UP000310108"/>
    </source>
</evidence>
<sequence>MKPAAVFLALLASSVVAAPTNLKDTDVLDTCAPDSVGSTGTILEDVSILSALCKLGTPVCCPMDDVPGAESLPCAAPPTAPVTIAGFQASCKADGDHRPRCCVLDIVSCFCDDVLVVPALTKAL</sequence>
<evidence type="ECO:0000313" key="5">
    <source>
        <dbReference type="EMBL" id="TKW54559.1"/>
    </source>
</evidence>
<comment type="similarity">
    <text evidence="2">Belongs to the cerato-ulmin hydrophobin family.</text>
</comment>
<comment type="caution">
    <text evidence="5">The sequence shown here is derived from an EMBL/GenBank/DDBJ whole genome shotgun (WGS) entry which is preliminary data.</text>
</comment>
<evidence type="ECO:0000256" key="4">
    <source>
        <dbReference type="SAM" id="SignalP"/>
    </source>
</evidence>
<dbReference type="InterPro" id="IPR036686">
    <property type="entry name" value="Class_II_Hydrophobin_sf"/>
</dbReference>
<evidence type="ECO:0008006" key="7">
    <source>
        <dbReference type="Google" id="ProtNLM"/>
    </source>
</evidence>
<evidence type="ECO:0000256" key="3">
    <source>
        <dbReference type="ARBA" id="ARBA00023157"/>
    </source>
</evidence>
<dbReference type="Pfam" id="PF06766">
    <property type="entry name" value="Hydrophobin_2"/>
    <property type="match status" value="1"/>
</dbReference>
<dbReference type="Proteomes" id="UP000310108">
    <property type="component" value="Unassembled WGS sequence"/>
</dbReference>
<organism evidence="5 6">
    <name type="scientific">Colletotrichum tanaceti</name>
    <dbReference type="NCBI Taxonomy" id="1306861"/>
    <lineage>
        <taxon>Eukaryota</taxon>
        <taxon>Fungi</taxon>
        <taxon>Dikarya</taxon>
        <taxon>Ascomycota</taxon>
        <taxon>Pezizomycotina</taxon>
        <taxon>Sordariomycetes</taxon>
        <taxon>Hypocreomycetidae</taxon>
        <taxon>Glomerellales</taxon>
        <taxon>Glomerellaceae</taxon>
        <taxon>Colletotrichum</taxon>
        <taxon>Colletotrichum destructivum species complex</taxon>
    </lineage>
</organism>
<feature type="signal peptide" evidence="4">
    <location>
        <begin position="1"/>
        <end position="17"/>
    </location>
</feature>
<proteinExistence type="inferred from homology"/>
<protein>
    <recommendedName>
        <fullName evidence="7">Cerato-ulmin</fullName>
    </recommendedName>
</protein>
<dbReference type="SUPFAM" id="SSF101751">
    <property type="entry name" value="Hydrophobin II, HfbII"/>
    <property type="match status" value="1"/>
</dbReference>
<keyword evidence="3" id="KW-1015">Disulfide bond</keyword>
<keyword evidence="6" id="KW-1185">Reference proteome</keyword>
<gene>
    <name evidence="5" type="ORF">CTA1_2281</name>
</gene>
<feature type="chain" id="PRO_5020185270" description="Cerato-ulmin" evidence="4">
    <location>
        <begin position="18"/>
        <end position="124"/>
    </location>
</feature>
<dbReference type="GO" id="GO:0005576">
    <property type="term" value="C:extracellular region"/>
    <property type="evidence" value="ECO:0007669"/>
    <property type="project" value="InterPro"/>
</dbReference>
<evidence type="ECO:0000256" key="1">
    <source>
        <dbReference type="ARBA" id="ARBA00004196"/>
    </source>
</evidence>
<dbReference type="AlphaFoldDB" id="A0A4U6XGN9"/>
<reference evidence="5 6" key="1">
    <citation type="journal article" date="2019" name="PLoS ONE">
        <title>Comparative genome analysis indicates high evolutionary potential of pathogenicity genes in Colletotrichum tanaceti.</title>
        <authorList>
            <person name="Lelwala R.V."/>
            <person name="Korhonen P.K."/>
            <person name="Young N.D."/>
            <person name="Scott J.B."/>
            <person name="Ades P.A."/>
            <person name="Gasser R.B."/>
            <person name="Taylor P.W.J."/>
        </authorList>
    </citation>
    <scope>NUCLEOTIDE SEQUENCE [LARGE SCALE GENOMIC DNA]</scope>
    <source>
        <strain evidence="5">BRIP57314</strain>
    </source>
</reference>
<accession>A0A4U6XGN9</accession>
<dbReference type="InterPro" id="IPR010636">
    <property type="entry name" value="Class_II_hydrophobin"/>
</dbReference>
<dbReference type="Gene3D" id="3.20.120.10">
    <property type="entry name" value="Hydrophobin"/>
    <property type="match status" value="1"/>
</dbReference>